<keyword evidence="6" id="KW-0051">Antiviral defense</keyword>
<protein>
    <submittedName>
        <fullName evidence="10">HD domain-containing protein</fullName>
    </submittedName>
</protein>
<name>A0A1M5JFB9_FLAJO</name>
<dbReference type="SUPFAM" id="SSF109604">
    <property type="entry name" value="HD-domain/PDEase-like"/>
    <property type="match status" value="1"/>
</dbReference>
<feature type="domain" description="HD/PDEase" evidence="9">
    <location>
        <begin position="23"/>
        <end position="137"/>
    </location>
</feature>
<keyword evidence="3 8" id="KW-0812">Transmembrane</keyword>
<dbReference type="Pfam" id="PF01966">
    <property type="entry name" value="HD"/>
    <property type="match status" value="1"/>
</dbReference>
<dbReference type="Proteomes" id="UP000184112">
    <property type="component" value="Unassembled WGS sequence"/>
</dbReference>
<evidence type="ECO:0000256" key="6">
    <source>
        <dbReference type="ARBA" id="ARBA00023118"/>
    </source>
</evidence>
<gene>
    <name evidence="10" type="ORF">SAMN05444388_102504</name>
</gene>
<dbReference type="InterPro" id="IPR006674">
    <property type="entry name" value="HD_domain"/>
</dbReference>
<feature type="transmembrane region" description="Helical" evidence="8">
    <location>
        <begin position="243"/>
        <end position="262"/>
    </location>
</feature>
<dbReference type="InterPro" id="IPR043760">
    <property type="entry name" value="PycTM_dom"/>
</dbReference>
<evidence type="ECO:0000256" key="1">
    <source>
        <dbReference type="ARBA" id="ARBA00004236"/>
    </source>
</evidence>
<evidence type="ECO:0000259" key="9">
    <source>
        <dbReference type="SMART" id="SM00471"/>
    </source>
</evidence>
<evidence type="ECO:0000256" key="3">
    <source>
        <dbReference type="ARBA" id="ARBA00022692"/>
    </source>
</evidence>
<evidence type="ECO:0000256" key="7">
    <source>
        <dbReference type="ARBA" id="ARBA00023136"/>
    </source>
</evidence>
<evidence type="ECO:0000256" key="2">
    <source>
        <dbReference type="ARBA" id="ARBA00022475"/>
    </source>
</evidence>
<dbReference type="AlphaFoldDB" id="A0A1M5JFB9"/>
<evidence type="ECO:0000256" key="8">
    <source>
        <dbReference type="SAM" id="Phobius"/>
    </source>
</evidence>
<reference evidence="10 11" key="1">
    <citation type="submission" date="2016-11" db="EMBL/GenBank/DDBJ databases">
        <authorList>
            <person name="Jaros S."/>
            <person name="Januszkiewicz K."/>
            <person name="Wedrychowicz H."/>
        </authorList>
    </citation>
    <scope>NUCLEOTIDE SEQUENCE [LARGE SCALE GENOMIC DNA]</scope>
    <source>
        <strain evidence="10 11">DSM 6792</strain>
    </source>
</reference>
<dbReference type="Pfam" id="PF18967">
    <property type="entry name" value="PycTM"/>
    <property type="match status" value="1"/>
</dbReference>
<proteinExistence type="predicted"/>
<dbReference type="CDD" id="cd00077">
    <property type="entry name" value="HDc"/>
    <property type="match status" value="1"/>
</dbReference>
<feature type="transmembrane region" description="Helical" evidence="8">
    <location>
        <begin position="274"/>
        <end position="293"/>
    </location>
</feature>
<dbReference type="Gene3D" id="1.10.3210.10">
    <property type="entry name" value="Hypothetical protein af1432"/>
    <property type="match status" value="1"/>
</dbReference>
<keyword evidence="2" id="KW-1003">Cell membrane</keyword>
<dbReference type="GO" id="GO:0051607">
    <property type="term" value="P:defense response to virus"/>
    <property type="evidence" value="ECO:0007669"/>
    <property type="project" value="UniProtKB-KW"/>
</dbReference>
<dbReference type="GO" id="GO:0005886">
    <property type="term" value="C:plasma membrane"/>
    <property type="evidence" value="ECO:0007669"/>
    <property type="project" value="UniProtKB-SubCell"/>
</dbReference>
<accession>A0A1M5JFB9</accession>
<comment type="subcellular location">
    <subcellularLocation>
        <location evidence="1">Cell membrane</location>
    </subcellularLocation>
</comment>
<organism evidence="10 11">
    <name type="scientific">Flavobacterium johnsoniae</name>
    <name type="common">Cytophaga johnsonae</name>
    <dbReference type="NCBI Taxonomy" id="986"/>
    <lineage>
        <taxon>Bacteria</taxon>
        <taxon>Pseudomonadati</taxon>
        <taxon>Bacteroidota</taxon>
        <taxon>Flavobacteriia</taxon>
        <taxon>Flavobacteriales</taxon>
        <taxon>Flavobacteriaceae</taxon>
        <taxon>Flavobacterium</taxon>
    </lineage>
</organism>
<sequence>MNLIEQSEDFVSNLLKDKLSNLYSYHNFNHTFTVVTAVKELCKKEDVESDDKEALLVAAWFHDTGYVEGYENHESKSVKIASDFLKEKGKSDKFIELVSSLILATAKEYEPKTHLEKIIKDADYAHLMGTEYTTTCELLRLELKNTGIVSFTNAEWTKENLNFLLNKHRFYTDYALRKWQPLKEKNLLLIQKKINKQELKAAAAIEEDNKKKDKEKPERGIDTLFRVTLGNHTRLSGIADSKANILLSVNAIIISIALSTIIPKLDSPKNAHLVVPTFIMLMSSVITIIFAILSTRPKVTSGFFTRDDVEARKVNLMFFGNFYKMPLEDYDWAMNEMMKDRDYLYSTMIKDLYYLGLVLQRKYNLLRIAYNFFMFGLIITVISFIIAFKSI</sequence>
<dbReference type="RefSeq" id="WP_073408705.1">
    <property type="nucleotide sequence ID" value="NZ_FQWH01000002.1"/>
</dbReference>
<evidence type="ECO:0000313" key="10">
    <source>
        <dbReference type="EMBL" id="SHG39201.1"/>
    </source>
</evidence>
<keyword evidence="4" id="KW-0547">Nucleotide-binding</keyword>
<evidence type="ECO:0000256" key="5">
    <source>
        <dbReference type="ARBA" id="ARBA00022989"/>
    </source>
</evidence>
<dbReference type="InterPro" id="IPR003607">
    <property type="entry name" value="HD/PDEase_dom"/>
</dbReference>
<keyword evidence="5 8" id="KW-1133">Transmembrane helix</keyword>
<keyword evidence="7 8" id="KW-0472">Membrane</keyword>
<dbReference type="EMBL" id="FQWH01000002">
    <property type="protein sequence ID" value="SHG39201.1"/>
    <property type="molecule type" value="Genomic_DNA"/>
</dbReference>
<evidence type="ECO:0000256" key="4">
    <source>
        <dbReference type="ARBA" id="ARBA00022741"/>
    </source>
</evidence>
<dbReference type="SMART" id="SM00471">
    <property type="entry name" value="HDc"/>
    <property type="match status" value="1"/>
</dbReference>
<feature type="transmembrane region" description="Helical" evidence="8">
    <location>
        <begin position="368"/>
        <end position="388"/>
    </location>
</feature>
<dbReference type="GO" id="GO:0000166">
    <property type="term" value="F:nucleotide binding"/>
    <property type="evidence" value="ECO:0007669"/>
    <property type="project" value="UniProtKB-KW"/>
</dbReference>
<evidence type="ECO:0000313" key="11">
    <source>
        <dbReference type="Proteomes" id="UP000184112"/>
    </source>
</evidence>